<dbReference type="STRING" id="402881.Plav_0907"/>
<dbReference type="OrthoDB" id="5464931at2"/>
<dbReference type="EMBL" id="CP000774">
    <property type="protein sequence ID" value="ABS62530.1"/>
    <property type="molecule type" value="Genomic_DNA"/>
</dbReference>
<proteinExistence type="predicted"/>
<dbReference type="Proteomes" id="UP000006377">
    <property type="component" value="Chromosome"/>
</dbReference>
<dbReference type="eggNOG" id="ENOG50335GT">
    <property type="taxonomic scope" value="Bacteria"/>
</dbReference>
<organism evidence="1 2">
    <name type="scientific">Parvibaculum lavamentivorans (strain DS-1 / DSM 13023 / NCIMB 13966)</name>
    <dbReference type="NCBI Taxonomy" id="402881"/>
    <lineage>
        <taxon>Bacteria</taxon>
        <taxon>Pseudomonadati</taxon>
        <taxon>Pseudomonadota</taxon>
        <taxon>Alphaproteobacteria</taxon>
        <taxon>Hyphomicrobiales</taxon>
        <taxon>Parvibaculaceae</taxon>
        <taxon>Parvibaculum</taxon>
    </lineage>
</organism>
<dbReference type="HOGENOM" id="CLU_148545_1_0_5"/>
<reference evidence="1 2" key="1">
    <citation type="journal article" date="2011" name="Stand. Genomic Sci.">
        <title>Complete genome sequence of Parvibaculum lavamentivorans type strain (DS-1(T)).</title>
        <authorList>
            <person name="Schleheck D."/>
            <person name="Weiss M."/>
            <person name="Pitluck S."/>
            <person name="Bruce D."/>
            <person name="Land M.L."/>
            <person name="Han S."/>
            <person name="Saunders E."/>
            <person name="Tapia R."/>
            <person name="Detter C."/>
            <person name="Brettin T."/>
            <person name="Han J."/>
            <person name="Woyke T."/>
            <person name="Goodwin L."/>
            <person name="Pennacchio L."/>
            <person name="Nolan M."/>
            <person name="Cook A.M."/>
            <person name="Kjelleberg S."/>
            <person name="Thomas T."/>
        </authorList>
    </citation>
    <scope>NUCLEOTIDE SEQUENCE [LARGE SCALE GENOMIC DNA]</scope>
    <source>
        <strain evidence="2">DS-1 / DSM 13023 / NCIMB 13966</strain>
    </source>
</reference>
<dbReference type="KEGG" id="pla:Plav_0907"/>
<dbReference type="RefSeq" id="WP_012109784.1">
    <property type="nucleotide sequence ID" value="NC_009719.1"/>
</dbReference>
<gene>
    <name evidence="1" type="ordered locus">Plav_0907</name>
</gene>
<evidence type="ECO:0000313" key="2">
    <source>
        <dbReference type="Proteomes" id="UP000006377"/>
    </source>
</evidence>
<sequence>MRDIHHGLKVVQTLDPAQTTATRYGAPVDRKGFEAVEHIVCIGTAGDELSEEAAIACAIEASEDGSNWAAVTEPREVLGGPVDEDGVFATIADIADDQRDYRIGYAGPARYTRVAVILTGEHEEGTPVAALALLGNAHLKPV</sequence>
<name>A7HRJ7_PARL1</name>
<keyword evidence="2" id="KW-1185">Reference proteome</keyword>
<evidence type="ECO:0000313" key="1">
    <source>
        <dbReference type="EMBL" id="ABS62530.1"/>
    </source>
</evidence>
<accession>A7HRJ7</accession>
<dbReference type="AlphaFoldDB" id="A7HRJ7"/>
<protein>
    <submittedName>
        <fullName evidence="1">Uncharacterized protein</fullName>
    </submittedName>
</protein>